<organism evidence="6 7">
    <name type="scientific">Ancylobacter novellus</name>
    <name type="common">Thiobacillus novellus</name>
    <dbReference type="NCBI Taxonomy" id="921"/>
    <lineage>
        <taxon>Bacteria</taxon>
        <taxon>Pseudomonadati</taxon>
        <taxon>Pseudomonadota</taxon>
        <taxon>Alphaproteobacteria</taxon>
        <taxon>Hyphomicrobiales</taxon>
        <taxon>Xanthobacteraceae</taxon>
        <taxon>Ancylobacter</taxon>
    </lineage>
</organism>
<dbReference type="GO" id="GO:0003677">
    <property type="term" value="F:DNA binding"/>
    <property type="evidence" value="ECO:0007669"/>
    <property type="project" value="UniProtKB-KW"/>
</dbReference>
<evidence type="ECO:0000256" key="4">
    <source>
        <dbReference type="ARBA" id="ARBA00023163"/>
    </source>
</evidence>
<evidence type="ECO:0000256" key="3">
    <source>
        <dbReference type="ARBA" id="ARBA00023125"/>
    </source>
</evidence>
<dbReference type="AlphaFoldDB" id="A0A2W5QSJ1"/>
<accession>A0A2W5QSJ1</accession>
<keyword evidence="4" id="KW-0804">Transcription</keyword>
<keyword evidence="3" id="KW-0238">DNA-binding</keyword>
<sequence>MKINSDNLNINLRHLRALQAIAEAGSFALAASRLGVVPSALSELIRQLEASVGGALFDRATRPPTMTPLATQFLAETGPLLEGIDRAVTRLRQSAGLEIGSLSIGASPSAISELVAPVLTGFDDIAERLAGMVADGQLDLAVAGRALHSPDLRQEAIMRDRFGLACHVDHPLARARRVALADLGEVPLIGVAEETGTYQLLSQSGLPEALLHPRMNAHSTVAQLCMIRAGLGAALLPQNAVSLFNDPRIVFRPVADFELWRTLYVIEPARRPLSPVAQAFLVDLRHQCRTAGDMTAVLGA</sequence>
<dbReference type="Pfam" id="PF00126">
    <property type="entry name" value="HTH_1"/>
    <property type="match status" value="1"/>
</dbReference>
<dbReference type="PROSITE" id="PS50931">
    <property type="entry name" value="HTH_LYSR"/>
    <property type="match status" value="1"/>
</dbReference>
<comment type="caution">
    <text evidence="6">The sequence shown here is derived from an EMBL/GenBank/DDBJ whole genome shotgun (WGS) entry which is preliminary data.</text>
</comment>
<evidence type="ECO:0000256" key="1">
    <source>
        <dbReference type="ARBA" id="ARBA00009437"/>
    </source>
</evidence>
<dbReference type="InterPro" id="IPR036388">
    <property type="entry name" value="WH-like_DNA-bd_sf"/>
</dbReference>
<dbReference type="PANTHER" id="PTHR30346:SF28">
    <property type="entry name" value="HTH-TYPE TRANSCRIPTIONAL REGULATOR CYNR"/>
    <property type="match status" value="1"/>
</dbReference>
<feature type="domain" description="HTH lysR-type" evidence="5">
    <location>
        <begin position="10"/>
        <end position="67"/>
    </location>
</feature>
<protein>
    <submittedName>
        <fullName evidence="6">LysR family transcriptional regulator</fullName>
    </submittedName>
</protein>
<dbReference type="InterPro" id="IPR000847">
    <property type="entry name" value="LysR_HTH_N"/>
</dbReference>
<comment type="similarity">
    <text evidence="1">Belongs to the LysR transcriptional regulatory family.</text>
</comment>
<dbReference type="Gene3D" id="1.10.10.10">
    <property type="entry name" value="Winged helix-like DNA-binding domain superfamily/Winged helix DNA-binding domain"/>
    <property type="match status" value="1"/>
</dbReference>
<dbReference type="SUPFAM" id="SSF53850">
    <property type="entry name" value="Periplasmic binding protein-like II"/>
    <property type="match status" value="1"/>
</dbReference>
<dbReference type="Gene3D" id="3.40.190.290">
    <property type="match status" value="1"/>
</dbReference>
<keyword evidence="2" id="KW-0805">Transcription regulation</keyword>
<dbReference type="Proteomes" id="UP000248887">
    <property type="component" value="Unassembled WGS sequence"/>
</dbReference>
<evidence type="ECO:0000259" key="5">
    <source>
        <dbReference type="PROSITE" id="PS50931"/>
    </source>
</evidence>
<dbReference type="GO" id="GO:0032993">
    <property type="term" value="C:protein-DNA complex"/>
    <property type="evidence" value="ECO:0007669"/>
    <property type="project" value="TreeGrafter"/>
</dbReference>
<dbReference type="InterPro" id="IPR036390">
    <property type="entry name" value="WH_DNA-bd_sf"/>
</dbReference>
<gene>
    <name evidence="6" type="ORF">DI549_17940</name>
</gene>
<dbReference type="PANTHER" id="PTHR30346">
    <property type="entry name" value="TRANSCRIPTIONAL DUAL REGULATOR HCAR-RELATED"/>
    <property type="match status" value="1"/>
</dbReference>
<dbReference type="GO" id="GO:0003700">
    <property type="term" value="F:DNA-binding transcription factor activity"/>
    <property type="evidence" value="ECO:0007669"/>
    <property type="project" value="InterPro"/>
</dbReference>
<proteinExistence type="inferred from homology"/>
<evidence type="ECO:0000256" key="2">
    <source>
        <dbReference type="ARBA" id="ARBA00023015"/>
    </source>
</evidence>
<dbReference type="EMBL" id="QFQD01000070">
    <property type="protein sequence ID" value="PZQ80152.1"/>
    <property type="molecule type" value="Genomic_DNA"/>
</dbReference>
<name>A0A2W5QSJ1_ANCNO</name>
<evidence type="ECO:0000313" key="6">
    <source>
        <dbReference type="EMBL" id="PZQ80152.1"/>
    </source>
</evidence>
<dbReference type="SUPFAM" id="SSF46785">
    <property type="entry name" value="Winged helix' DNA-binding domain"/>
    <property type="match status" value="1"/>
</dbReference>
<dbReference type="Pfam" id="PF03466">
    <property type="entry name" value="LysR_substrate"/>
    <property type="match status" value="1"/>
</dbReference>
<reference evidence="6 7" key="1">
    <citation type="submission" date="2017-08" db="EMBL/GenBank/DDBJ databases">
        <title>Infants hospitalized years apart are colonized by the same room-sourced microbial strains.</title>
        <authorList>
            <person name="Brooks B."/>
            <person name="Olm M.R."/>
            <person name="Firek B.A."/>
            <person name="Baker R."/>
            <person name="Thomas B.C."/>
            <person name="Morowitz M.J."/>
            <person name="Banfield J.F."/>
        </authorList>
    </citation>
    <scope>NUCLEOTIDE SEQUENCE [LARGE SCALE GENOMIC DNA]</scope>
    <source>
        <strain evidence="6">S2_005_001_R2_27</strain>
    </source>
</reference>
<dbReference type="InterPro" id="IPR005119">
    <property type="entry name" value="LysR_subst-bd"/>
</dbReference>
<evidence type="ECO:0000313" key="7">
    <source>
        <dbReference type="Proteomes" id="UP000248887"/>
    </source>
</evidence>